<evidence type="ECO:0000313" key="2">
    <source>
        <dbReference type="Proteomes" id="UP000809273"/>
    </source>
</evidence>
<gene>
    <name evidence="1" type="ORF">JW984_08080</name>
</gene>
<accession>A0A9D8PP60</accession>
<reference evidence="1" key="2">
    <citation type="submission" date="2021-01" db="EMBL/GenBank/DDBJ databases">
        <authorList>
            <person name="Hahn C.R."/>
            <person name="Youssef N.H."/>
            <person name="Elshahed M."/>
        </authorList>
    </citation>
    <scope>NUCLEOTIDE SEQUENCE</scope>
    <source>
        <strain evidence="1">Zod_Metabat.24</strain>
    </source>
</reference>
<evidence type="ECO:0000313" key="1">
    <source>
        <dbReference type="EMBL" id="MBN1573138.1"/>
    </source>
</evidence>
<reference evidence="1" key="1">
    <citation type="journal article" date="2021" name="Environ. Microbiol.">
        <title>Genomic characterization of three novel Desulfobacterota classes expand the metabolic and phylogenetic diversity of the phylum.</title>
        <authorList>
            <person name="Murphy C.L."/>
            <person name="Biggerstaff J."/>
            <person name="Eichhorn A."/>
            <person name="Ewing E."/>
            <person name="Shahan R."/>
            <person name="Soriano D."/>
            <person name="Stewart S."/>
            <person name="VanMol K."/>
            <person name="Walker R."/>
            <person name="Walters P."/>
            <person name="Elshahed M.S."/>
            <person name="Youssef N.H."/>
        </authorList>
    </citation>
    <scope>NUCLEOTIDE SEQUENCE</scope>
    <source>
        <strain evidence="1">Zod_Metabat.24</strain>
    </source>
</reference>
<proteinExistence type="predicted"/>
<dbReference type="EMBL" id="JAFGIX010000040">
    <property type="protein sequence ID" value="MBN1573138.1"/>
    <property type="molecule type" value="Genomic_DNA"/>
</dbReference>
<dbReference type="Proteomes" id="UP000809273">
    <property type="component" value="Unassembled WGS sequence"/>
</dbReference>
<comment type="caution">
    <text evidence="1">The sequence shown here is derived from an EMBL/GenBank/DDBJ whole genome shotgun (WGS) entry which is preliminary data.</text>
</comment>
<sequence>MKTKSRRKSSREILCSITVSIAIFILCMLLTAPLAAGNETGGLIDKVSGKAETIIYFKDIKKGLRPFLRSGFYREAEDLSIFKGPIRTDVSAPAISTLGDVEKSLGLSITPGRIILLMGKDAAIYKTRTGGGKASVAVLEVGWLKRFLIKIVSSLKGSISRENIDGISAFSTNAGNKKVYYALTASHVIFSDSSLALKSQYDTLAGGGDTIVNNPDFKRGISAVPAGYHVLIYHKITKPEPYETKLIKRGERLLGEVDTIFTSITFTKSGADVSLYAPLKSDETEKIIAGLGDVGKKPAPEIENLPSEAAGFVAFNSYDPTILYANFVKNWFSGVFEQVNYISILQKWKTEAGFDLEGGILSNITGGTLLAVTGIGYEGREPYVKVFSCLGIREGGEEAVSENLSNIFDYAFWDDGPSYFEYNRARLYYMGELREEEVDWSGSKYIKTSVANPGFGINQNRLYFYRDISTIERLLNAPVLNKINEAGGKKLFDEDFLVKSGAYLDAQKDLPLGNYDLYLYLSGENLTNTVEKYIINLNAHYRYFLYEDAEKRLIPLLELTRESFVSFYGGINFGQDAIEGKFRLVAKDLN</sequence>
<dbReference type="AlphaFoldDB" id="A0A9D8PP60"/>
<name>A0A9D8PP60_9DELT</name>
<protein>
    <submittedName>
        <fullName evidence="1">Uncharacterized protein</fullName>
    </submittedName>
</protein>
<organism evidence="1 2">
    <name type="scientific">Candidatus Zymogenus saltonus</name>
    <dbReference type="NCBI Taxonomy" id="2844893"/>
    <lineage>
        <taxon>Bacteria</taxon>
        <taxon>Deltaproteobacteria</taxon>
        <taxon>Candidatus Zymogenia</taxon>
        <taxon>Candidatus Zymogeniales</taxon>
        <taxon>Candidatus Zymogenaceae</taxon>
        <taxon>Candidatus Zymogenus</taxon>
    </lineage>
</organism>